<organism evidence="2 3">
    <name type="scientific">Hydrogenophaga electricum</name>
    <dbReference type="NCBI Taxonomy" id="1230953"/>
    <lineage>
        <taxon>Bacteria</taxon>
        <taxon>Pseudomonadati</taxon>
        <taxon>Pseudomonadota</taxon>
        <taxon>Betaproteobacteria</taxon>
        <taxon>Burkholderiales</taxon>
        <taxon>Comamonadaceae</taxon>
        <taxon>Hydrogenophaga</taxon>
    </lineage>
</organism>
<dbReference type="Pfam" id="PF12102">
    <property type="entry name" value="MrcB_N"/>
    <property type="match status" value="1"/>
</dbReference>
<sequence length="317" mass="35262">MSLSSALSLLLEEYPKAVTQPFAGHPMAALIREDLPRAMDEVLNGNPRYITNGSPGQGNWARTPWASVFDRFVTESAQDGYYIVYLVKEDFSGLYISLNQGVTSAKKQYGSEAKAALRVRASDFLARLGPLPAGVSTDAIDLAVSSASNLSSFYEAGNICSIFYKGRAIPDDAQLANDLASFVNLYFLLVSREPQLFERAEAEDDEVVLGEEDLTKLREHKRIERNRKLARKAKLHHGYTCKACGFDFQAKYGAIGKDFIEAHHLTPLADLKGQRLSLNAKTDFTVLCSNCHRIIHRTSFVNSVEEFRSHYLVKNNA</sequence>
<reference evidence="3" key="1">
    <citation type="journal article" date="2019" name="Int. J. Syst. Evol. Microbiol.">
        <title>The Global Catalogue of Microorganisms (GCM) 10K type strain sequencing project: providing services to taxonomists for standard genome sequencing and annotation.</title>
        <authorList>
            <consortium name="The Broad Institute Genomics Platform"/>
            <consortium name="The Broad Institute Genome Sequencing Center for Infectious Disease"/>
            <person name="Wu L."/>
            <person name="Ma J."/>
        </authorList>
    </citation>
    <scope>NUCLEOTIDE SEQUENCE [LARGE SCALE GENOMIC DNA]</scope>
    <source>
        <strain evidence="3">NBRC 109341</strain>
    </source>
</reference>
<feature type="domain" description="Type IV methyl-directed restriction enzyme EcoKMcrB subunit DNA-binding" evidence="1">
    <location>
        <begin position="10"/>
        <end position="187"/>
    </location>
</feature>
<name>A0ABQ6C9G8_9BURK</name>
<evidence type="ECO:0000313" key="2">
    <source>
        <dbReference type="EMBL" id="GLS16730.1"/>
    </source>
</evidence>
<protein>
    <recommendedName>
        <fullName evidence="1">Type IV methyl-directed restriction enzyme EcoKMcrB subunit DNA-binding domain-containing protein</fullName>
    </recommendedName>
</protein>
<dbReference type="Gene3D" id="3.30.920.90">
    <property type="match status" value="1"/>
</dbReference>
<evidence type="ECO:0000259" key="1">
    <source>
        <dbReference type="Pfam" id="PF12102"/>
    </source>
</evidence>
<keyword evidence="3" id="KW-1185">Reference proteome</keyword>
<dbReference type="CDD" id="cd00085">
    <property type="entry name" value="HNHc"/>
    <property type="match status" value="1"/>
</dbReference>
<proteinExistence type="predicted"/>
<dbReference type="InterPro" id="IPR021961">
    <property type="entry name" value="McrB_DNA-bd"/>
</dbReference>
<evidence type="ECO:0000313" key="3">
    <source>
        <dbReference type="Proteomes" id="UP001156903"/>
    </source>
</evidence>
<dbReference type="EMBL" id="BSPB01000077">
    <property type="protein sequence ID" value="GLS16730.1"/>
    <property type="molecule type" value="Genomic_DNA"/>
</dbReference>
<comment type="caution">
    <text evidence="2">The sequence shown here is derived from an EMBL/GenBank/DDBJ whole genome shotgun (WGS) entry which is preliminary data.</text>
</comment>
<dbReference type="Proteomes" id="UP001156903">
    <property type="component" value="Unassembled WGS sequence"/>
</dbReference>
<dbReference type="InterPro" id="IPR003615">
    <property type="entry name" value="HNH_nuc"/>
</dbReference>
<gene>
    <name evidence="2" type="ORF">GCM10007935_41740</name>
</gene>
<accession>A0ABQ6C9G8</accession>